<proteinExistence type="inferred from homology"/>
<dbReference type="Pfam" id="PF07687">
    <property type="entry name" value="M20_dimer"/>
    <property type="match status" value="1"/>
</dbReference>
<dbReference type="CDD" id="cd03894">
    <property type="entry name" value="M20_ArgE"/>
    <property type="match status" value="1"/>
</dbReference>
<dbReference type="SUPFAM" id="SSF55031">
    <property type="entry name" value="Bacterial exopeptidase dimerisation domain"/>
    <property type="match status" value="1"/>
</dbReference>
<evidence type="ECO:0000256" key="7">
    <source>
        <dbReference type="ARBA" id="ARBA00022723"/>
    </source>
</evidence>
<dbReference type="HAMAP" id="MF_01108">
    <property type="entry name" value="ArgE"/>
    <property type="match status" value="1"/>
</dbReference>
<dbReference type="PANTHER" id="PTHR43808:SF1">
    <property type="entry name" value="ACETYLORNITHINE DEACETYLASE"/>
    <property type="match status" value="1"/>
</dbReference>
<dbReference type="NCBIfam" id="NF003474">
    <property type="entry name" value="PRK05111.1"/>
    <property type="match status" value="1"/>
</dbReference>
<keyword evidence="9" id="KW-0862">Zinc</keyword>
<gene>
    <name evidence="11" type="ORF">MNBD_GAMMA08-944</name>
</gene>
<dbReference type="InterPro" id="IPR010169">
    <property type="entry name" value="AcOrn-deacetyl"/>
</dbReference>
<dbReference type="GO" id="GO:0008777">
    <property type="term" value="F:acetylornithine deacetylase activity"/>
    <property type="evidence" value="ECO:0007669"/>
    <property type="project" value="UniProtKB-EC"/>
</dbReference>
<keyword evidence="5" id="KW-0055">Arginine biosynthesis</keyword>
<keyword evidence="6" id="KW-0028">Amino-acid biosynthesis</keyword>
<dbReference type="Gene3D" id="3.30.70.360">
    <property type="match status" value="1"/>
</dbReference>
<comment type="subcellular location">
    <subcellularLocation>
        <location evidence="2">Cytoplasm</location>
    </subcellularLocation>
</comment>
<dbReference type="EC" id="3.5.1.16" evidence="11"/>
<accession>A0A3B0XUE5</accession>
<dbReference type="InterPro" id="IPR001261">
    <property type="entry name" value="ArgE/DapE_CS"/>
</dbReference>
<dbReference type="InterPro" id="IPR050072">
    <property type="entry name" value="Peptidase_M20A"/>
</dbReference>
<evidence type="ECO:0000256" key="3">
    <source>
        <dbReference type="ARBA" id="ARBA00005691"/>
    </source>
</evidence>
<sequence>MKYSGQRPDMLQMIQQLIATPSVSCVDPSIDQSNMPVINLLANWLNELDFDVEILPVAEGKANLIATRGSGPAGLVLAGHTDTVPYDESRWQHNPFKLSEDNGKFYGLGTSDMKAFLALAIEAALSFKAHEYKQPLIILATADEETTMAGARALVDAGKPAARYAIIGEPTGLQPIRMHKGIMMESIRITGLAGHSSNPAYGHNALEAMHRVIGELLRWRDELQQQYHNGLFEVPVPTMNLGHIHGGDNPNRICGACELHIDIRPLPGMALEDLRYQLNSRLQAVMPAHGFELQTRPLFSGIDAMQTPAESALVQAAEKLTGKSAGSVAFGTEAPYLRDLGIDTIVLGPGNIAQAHQPDEYLDIERIEPTVELLKKFIHQFCIEGCIASAKHPS</sequence>
<feature type="domain" description="Peptidase M20 dimerisation" evidence="10">
    <location>
        <begin position="178"/>
        <end position="287"/>
    </location>
</feature>
<evidence type="ECO:0000259" key="10">
    <source>
        <dbReference type="Pfam" id="PF07687"/>
    </source>
</evidence>
<dbReference type="InterPro" id="IPR002933">
    <property type="entry name" value="Peptidase_M20"/>
</dbReference>
<dbReference type="FunFam" id="3.30.70.360:FF:000003">
    <property type="entry name" value="Acetylornithine deacetylase"/>
    <property type="match status" value="1"/>
</dbReference>
<evidence type="ECO:0000256" key="2">
    <source>
        <dbReference type="ARBA" id="ARBA00004496"/>
    </source>
</evidence>
<keyword evidence="7" id="KW-0479">Metal-binding</keyword>
<dbReference type="GO" id="GO:0005737">
    <property type="term" value="C:cytoplasm"/>
    <property type="evidence" value="ECO:0007669"/>
    <property type="project" value="UniProtKB-SubCell"/>
</dbReference>
<dbReference type="PROSITE" id="PS00759">
    <property type="entry name" value="ARGE_DAPE_CPG2_2"/>
    <property type="match status" value="1"/>
</dbReference>
<reference evidence="11" key="1">
    <citation type="submission" date="2018-06" db="EMBL/GenBank/DDBJ databases">
        <authorList>
            <person name="Zhirakovskaya E."/>
        </authorList>
    </citation>
    <scope>NUCLEOTIDE SEQUENCE</scope>
</reference>
<comment type="cofactor">
    <cofactor evidence="1">
        <name>Zn(2+)</name>
        <dbReference type="ChEBI" id="CHEBI:29105"/>
    </cofactor>
</comment>
<dbReference type="Gene3D" id="3.40.630.10">
    <property type="entry name" value="Zn peptidases"/>
    <property type="match status" value="1"/>
</dbReference>
<dbReference type="GO" id="GO:0046872">
    <property type="term" value="F:metal ion binding"/>
    <property type="evidence" value="ECO:0007669"/>
    <property type="project" value="UniProtKB-KW"/>
</dbReference>
<protein>
    <submittedName>
        <fullName evidence="11">Acetylornithine deacetylase</fullName>
        <ecNumber evidence="11">3.5.1.16</ecNumber>
    </submittedName>
</protein>
<dbReference type="SUPFAM" id="SSF53187">
    <property type="entry name" value="Zn-dependent exopeptidases"/>
    <property type="match status" value="1"/>
</dbReference>
<evidence type="ECO:0000256" key="9">
    <source>
        <dbReference type="ARBA" id="ARBA00022833"/>
    </source>
</evidence>
<keyword evidence="4" id="KW-0963">Cytoplasm</keyword>
<dbReference type="Pfam" id="PF01546">
    <property type="entry name" value="Peptidase_M20"/>
    <property type="match status" value="1"/>
</dbReference>
<evidence type="ECO:0000256" key="6">
    <source>
        <dbReference type="ARBA" id="ARBA00022605"/>
    </source>
</evidence>
<dbReference type="InterPro" id="IPR036264">
    <property type="entry name" value="Bact_exopeptidase_dim_dom"/>
</dbReference>
<evidence type="ECO:0000256" key="5">
    <source>
        <dbReference type="ARBA" id="ARBA00022571"/>
    </source>
</evidence>
<name>A0A3B0XUE5_9ZZZZ</name>
<evidence type="ECO:0000313" key="11">
    <source>
        <dbReference type="EMBL" id="VAW66792.1"/>
    </source>
</evidence>
<evidence type="ECO:0000256" key="8">
    <source>
        <dbReference type="ARBA" id="ARBA00022801"/>
    </source>
</evidence>
<dbReference type="GO" id="GO:0006526">
    <property type="term" value="P:L-arginine biosynthetic process"/>
    <property type="evidence" value="ECO:0007669"/>
    <property type="project" value="UniProtKB-KW"/>
</dbReference>
<dbReference type="EMBL" id="UOFH01000360">
    <property type="protein sequence ID" value="VAW66792.1"/>
    <property type="molecule type" value="Genomic_DNA"/>
</dbReference>
<evidence type="ECO:0000256" key="1">
    <source>
        <dbReference type="ARBA" id="ARBA00001947"/>
    </source>
</evidence>
<dbReference type="NCBIfam" id="TIGR01892">
    <property type="entry name" value="AcOrn-deacetyl"/>
    <property type="match status" value="1"/>
</dbReference>
<dbReference type="AlphaFoldDB" id="A0A3B0XUE5"/>
<organism evidence="11">
    <name type="scientific">hydrothermal vent metagenome</name>
    <dbReference type="NCBI Taxonomy" id="652676"/>
    <lineage>
        <taxon>unclassified sequences</taxon>
        <taxon>metagenomes</taxon>
        <taxon>ecological metagenomes</taxon>
    </lineage>
</organism>
<evidence type="ECO:0000256" key="4">
    <source>
        <dbReference type="ARBA" id="ARBA00022490"/>
    </source>
</evidence>
<dbReference type="PANTHER" id="PTHR43808">
    <property type="entry name" value="ACETYLORNITHINE DEACETYLASE"/>
    <property type="match status" value="1"/>
</dbReference>
<comment type="similarity">
    <text evidence="3">Belongs to the peptidase M20A family. ArgE subfamily.</text>
</comment>
<dbReference type="InterPro" id="IPR011650">
    <property type="entry name" value="Peptidase_M20_dimer"/>
</dbReference>
<keyword evidence="8 11" id="KW-0378">Hydrolase</keyword>